<sequence length="85" mass="9246">MSSGLYAHRPEELQEIAVVPPAAVRETAQIWRELIHELATVRALTAAALDASDEASRRAMLMLIEAETDEAAALARHLQANDQVA</sequence>
<dbReference type="AlphaFoldDB" id="A0A7W9MWB3"/>
<gene>
    <name evidence="1" type="ORF">HDA39_005565</name>
</gene>
<organism evidence="1 2">
    <name type="scientific">Kribbella italica</name>
    <dbReference type="NCBI Taxonomy" id="1540520"/>
    <lineage>
        <taxon>Bacteria</taxon>
        <taxon>Bacillati</taxon>
        <taxon>Actinomycetota</taxon>
        <taxon>Actinomycetes</taxon>
        <taxon>Propionibacteriales</taxon>
        <taxon>Kribbellaceae</taxon>
        <taxon>Kribbella</taxon>
    </lineage>
</organism>
<comment type="caution">
    <text evidence="1">The sequence shown here is derived from an EMBL/GenBank/DDBJ whole genome shotgun (WGS) entry which is preliminary data.</text>
</comment>
<dbReference type="Proteomes" id="UP000549971">
    <property type="component" value="Unassembled WGS sequence"/>
</dbReference>
<protein>
    <submittedName>
        <fullName evidence="1">Uncharacterized protein</fullName>
    </submittedName>
</protein>
<proteinExistence type="predicted"/>
<reference evidence="1 2" key="1">
    <citation type="submission" date="2020-08" db="EMBL/GenBank/DDBJ databases">
        <title>Sequencing the genomes of 1000 actinobacteria strains.</title>
        <authorList>
            <person name="Klenk H.-P."/>
        </authorList>
    </citation>
    <scope>NUCLEOTIDE SEQUENCE [LARGE SCALE GENOMIC DNA]</scope>
    <source>
        <strain evidence="1 2">DSM 28967</strain>
    </source>
</reference>
<dbReference type="RefSeq" id="WP_184799991.1">
    <property type="nucleotide sequence ID" value="NZ_JACHMY010000001.1"/>
</dbReference>
<evidence type="ECO:0000313" key="2">
    <source>
        <dbReference type="Proteomes" id="UP000549971"/>
    </source>
</evidence>
<name>A0A7W9MWB3_9ACTN</name>
<dbReference type="EMBL" id="JACHMY010000001">
    <property type="protein sequence ID" value="MBB5838831.1"/>
    <property type="molecule type" value="Genomic_DNA"/>
</dbReference>
<evidence type="ECO:0000313" key="1">
    <source>
        <dbReference type="EMBL" id="MBB5838831.1"/>
    </source>
</evidence>
<accession>A0A7W9MWB3</accession>
<keyword evidence="2" id="KW-1185">Reference proteome</keyword>